<gene>
    <name evidence="2" type="ORF">KM295_02050</name>
</gene>
<protein>
    <submittedName>
        <fullName evidence="2">Uncharacterized protein</fullName>
    </submittedName>
</protein>
<dbReference type="InterPro" id="IPR055894">
    <property type="entry name" value="DUF7471"/>
</dbReference>
<reference evidence="2" key="1">
    <citation type="journal article" date="2023" name="Front. Microbiol.">
        <title>Genomic-based phylogenetic and metabolic analyses of the genus Natronomonas, and description of Natronomonas aquatica sp. nov.</title>
        <authorList>
            <person name="Garcia-Roldan A."/>
            <person name="Duran-Viseras A."/>
            <person name="de la Haba R.R."/>
            <person name="Corral P."/>
            <person name="Sanchez-Porro C."/>
            <person name="Ventosa A."/>
        </authorList>
    </citation>
    <scope>NUCLEOTIDE SEQUENCE</scope>
    <source>
        <strain evidence="2">F2-12</strain>
    </source>
</reference>
<feature type="transmembrane region" description="Helical" evidence="1">
    <location>
        <begin position="64"/>
        <end position="82"/>
    </location>
</feature>
<comment type="caution">
    <text evidence="2">The sequence shown here is derived from an EMBL/GenBank/DDBJ whole genome shotgun (WGS) entry which is preliminary data.</text>
</comment>
<feature type="transmembrane region" description="Helical" evidence="1">
    <location>
        <begin position="32"/>
        <end position="58"/>
    </location>
</feature>
<sequence length="94" mass="9743">MILAVLSLAGLGTGILFGLSVVAYRRRRSRRYALIAVAVGALFVRSILGMGTVLGIVPMPVHHLLGHGLDFGIAAVILSAVYRSGPDRSTTGAG</sequence>
<accession>A0A9R1CP25</accession>
<keyword evidence="3" id="KW-1185">Reference proteome</keyword>
<organism evidence="2 3">
    <name type="scientific">Natronomonas aquatica</name>
    <dbReference type="NCBI Taxonomy" id="2841590"/>
    <lineage>
        <taxon>Archaea</taxon>
        <taxon>Methanobacteriati</taxon>
        <taxon>Methanobacteriota</taxon>
        <taxon>Stenosarchaea group</taxon>
        <taxon>Halobacteria</taxon>
        <taxon>Halobacteriales</taxon>
        <taxon>Natronomonadaceae</taxon>
        <taxon>Natronomonas</taxon>
    </lineage>
</organism>
<dbReference type="AlphaFoldDB" id="A0A9R1CP25"/>
<name>A0A9R1CP25_9EURY</name>
<keyword evidence="1" id="KW-0472">Membrane</keyword>
<feature type="transmembrane region" description="Helical" evidence="1">
    <location>
        <begin position="6"/>
        <end position="25"/>
    </location>
</feature>
<evidence type="ECO:0000256" key="1">
    <source>
        <dbReference type="SAM" id="Phobius"/>
    </source>
</evidence>
<keyword evidence="1" id="KW-0812">Transmembrane</keyword>
<dbReference type="Pfam" id="PF24283">
    <property type="entry name" value="DUF7471"/>
    <property type="match status" value="1"/>
</dbReference>
<dbReference type="Proteomes" id="UP001139494">
    <property type="component" value="Unassembled WGS sequence"/>
</dbReference>
<evidence type="ECO:0000313" key="3">
    <source>
        <dbReference type="Proteomes" id="UP001139494"/>
    </source>
</evidence>
<proteinExistence type="predicted"/>
<keyword evidence="1" id="KW-1133">Transmembrane helix</keyword>
<dbReference type="EMBL" id="JAHLKM010000002">
    <property type="protein sequence ID" value="MCQ4332288.1"/>
    <property type="molecule type" value="Genomic_DNA"/>
</dbReference>
<evidence type="ECO:0000313" key="2">
    <source>
        <dbReference type="EMBL" id="MCQ4332288.1"/>
    </source>
</evidence>